<feature type="region of interest" description="Disordered" evidence="1">
    <location>
        <begin position="23"/>
        <end position="162"/>
    </location>
</feature>
<feature type="signal peptide" evidence="2">
    <location>
        <begin position="1"/>
        <end position="22"/>
    </location>
</feature>
<reference evidence="3" key="1">
    <citation type="journal article" date="2014" name="Int. J. Syst. Evol. Microbiol.">
        <title>Complete genome of a new Firmicutes species belonging to the dominant human colonic microbiota ('Ruminococcus bicirculans') reveals two chromosomes and a selective capacity to utilize plant glucans.</title>
        <authorList>
            <consortium name="NISC Comparative Sequencing Program"/>
            <person name="Wegmann U."/>
            <person name="Louis P."/>
            <person name="Goesmann A."/>
            <person name="Henrissat B."/>
            <person name="Duncan S.H."/>
            <person name="Flint H.J."/>
        </authorList>
    </citation>
    <scope>NUCLEOTIDE SEQUENCE</scope>
    <source>
        <strain evidence="3">NBRC 103408</strain>
    </source>
</reference>
<reference evidence="3" key="2">
    <citation type="submission" date="2023-01" db="EMBL/GenBank/DDBJ databases">
        <title>Draft genome sequence of Sneathiella chinensis strain NBRC 103408.</title>
        <authorList>
            <person name="Sun Q."/>
            <person name="Mori K."/>
        </authorList>
    </citation>
    <scope>NUCLEOTIDE SEQUENCE</scope>
    <source>
        <strain evidence="3">NBRC 103408</strain>
    </source>
</reference>
<feature type="chain" id="PRO_5047283221" evidence="2">
    <location>
        <begin position="23"/>
        <end position="162"/>
    </location>
</feature>
<gene>
    <name evidence="3" type="ORF">GCM10007924_15620</name>
</gene>
<name>A0ABQ5U7A9_9PROT</name>
<accession>A0ABQ5U7A9</accession>
<evidence type="ECO:0000256" key="2">
    <source>
        <dbReference type="SAM" id="SignalP"/>
    </source>
</evidence>
<protein>
    <submittedName>
        <fullName evidence="3">Uncharacterized protein</fullName>
    </submittedName>
</protein>
<keyword evidence="2" id="KW-0732">Signal</keyword>
<dbReference type="EMBL" id="BSNF01000006">
    <property type="protein sequence ID" value="GLQ06341.1"/>
    <property type="molecule type" value="Genomic_DNA"/>
</dbReference>
<comment type="caution">
    <text evidence="3">The sequence shown here is derived from an EMBL/GenBank/DDBJ whole genome shotgun (WGS) entry which is preliminary data.</text>
</comment>
<organism evidence="3 4">
    <name type="scientific">Sneathiella chinensis</name>
    <dbReference type="NCBI Taxonomy" id="349750"/>
    <lineage>
        <taxon>Bacteria</taxon>
        <taxon>Pseudomonadati</taxon>
        <taxon>Pseudomonadota</taxon>
        <taxon>Alphaproteobacteria</taxon>
        <taxon>Sneathiellales</taxon>
        <taxon>Sneathiellaceae</taxon>
        <taxon>Sneathiella</taxon>
    </lineage>
</organism>
<feature type="compositionally biased region" description="Basic and acidic residues" evidence="1">
    <location>
        <begin position="31"/>
        <end position="53"/>
    </location>
</feature>
<sequence>MTAPLFLKGHLMSALSIGFASAPVQSAPVRAQERPQEATEQREAPSRPAEDQPRANVIPPVAGSGGAISLEAVTALQGTDSTGTDPNAAERPTDRRDASPASNNGANTDAAPASGQGVIDANDSDAVQAASNPYGNDGNDPAAGEETDQAGRPAGNPLNLQI</sequence>
<keyword evidence="4" id="KW-1185">Reference proteome</keyword>
<evidence type="ECO:0000313" key="3">
    <source>
        <dbReference type="EMBL" id="GLQ06341.1"/>
    </source>
</evidence>
<proteinExistence type="predicted"/>
<evidence type="ECO:0000256" key="1">
    <source>
        <dbReference type="SAM" id="MobiDB-lite"/>
    </source>
</evidence>
<dbReference type="Proteomes" id="UP001161409">
    <property type="component" value="Unassembled WGS sequence"/>
</dbReference>
<evidence type="ECO:0000313" key="4">
    <source>
        <dbReference type="Proteomes" id="UP001161409"/>
    </source>
</evidence>
<feature type="compositionally biased region" description="Polar residues" evidence="1">
    <location>
        <begin position="76"/>
        <end position="85"/>
    </location>
</feature>